<dbReference type="PANTHER" id="PTHR36718">
    <property type="entry name" value="OS05G0435400 PROTEIN"/>
    <property type="match status" value="1"/>
</dbReference>
<dbReference type="InterPro" id="IPR031493">
    <property type="entry name" value="Zinc_ribbon_15"/>
</dbReference>
<protein>
    <recommendedName>
        <fullName evidence="2">Zinc-ribbon 15 domain-containing protein</fullName>
    </recommendedName>
</protein>
<feature type="domain" description="Zinc-ribbon 15" evidence="2">
    <location>
        <begin position="22"/>
        <end position="136"/>
    </location>
</feature>
<sequence>MFFFFVGGLSPQLRVLRHLAERCGSCGERGSLRLLRSDSVLRLFFVPVWSFKGAEFMACEACGWSSAPGAEAPAPLREGQGQGQGRLREPPAPRLGPGPGPRLGCTAPPSAAGQGAVCHGCGRAVAADFAFCPSCGRGLRG</sequence>
<name>A0A835XJ95_9CHLO</name>
<accession>A0A835XJ95</accession>
<proteinExistence type="predicted"/>
<dbReference type="InterPro" id="IPR053281">
    <property type="entry name" value="Double_zinc_ribbon"/>
</dbReference>
<dbReference type="EMBL" id="JAEHOE010000258">
    <property type="protein sequence ID" value="KAG2482135.1"/>
    <property type="molecule type" value="Genomic_DNA"/>
</dbReference>
<organism evidence="3 4">
    <name type="scientific">Edaphochlamys debaryana</name>
    <dbReference type="NCBI Taxonomy" id="47281"/>
    <lineage>
        <taxon>Eukaryota</taxon>
        <taxon>Viridiplantae</taxon>
        <taxon>Chlorophyta</taxon>
        <taxon>core chlorophytes</taxon>
        <taxon>Chlorophyceae</taxon>
        <taxon>CS clade</taxon>
        <taxon>Chlamydomonadales</taxon>
        <taxon>Chlamydomonadales incertae sedis</taxon>
        <taxon>Edaphochlamys</taxon>
    </lineage>
</organism>
<dbReference type="OrthoDB" id="1850117at2759"/>
<dbReference type="Proteomes" id="UP000612055">
    <property type="component" value="Unassembled WGS sequence"/>
</dbReference>
<gene>
    <name evidence="3" type="ORF">HYH03_018921</name>
</gene>
<dbReference type="PANTHER" id="PTHR36718:SF1">
    <property type="entry name" value="DOUBLE ZINC RIBBON PROTEIN MJ0416"/>
    <property type="match status" value="1"/>
</dbReference>
<evidence type="ECO:0000313" key="3">
    <source>
        <dbReference type="EMBL" id="KAG2482135.1"/>
    </source>
</evidence>
<dbReference type="Pfam" id="PF17032">
    <property type="entry name" value="Zn_ribbon_15"/>
    <property type="match status" value="1"/>
</dbReference>
<feature type="region of interest" description="Disordered" evidence="1">
    <location>
        <begin position="69"/>
        <end position="109"/>
    </location>
</feature>
<evidence type="ECO:0000256" key="1">
    <source>
        <dbReference type="SAM" id="MobiDB-lite"/>
    </source>
</evidence>
<evidence type="ECO:0000313" key="4">
    <source>
        <dbReference type="Proteomes" id="UP000612055"/>
    </source>
</evidence>
<comment type="caution">
    <text evidence="3">The sequence shown here is derived from an EMBL/GenBank/DDBJ whole genome shotgun (WGS) entry which is preliminary data.</text>
</comment>
<dbReference type="AlphaFoldDB" id="A0A835XJ95"/>
<reference evidence="3" key="1">
    <citation type="journal article" date="2020" name="bioRxiv">
        <title>Comparative genomics of Chlamydomonas.</title>
        <authorList>
            <person name="Craig R.J."/>
            <person name="Hasan A.R."/>
            <person name="Ness R.W."/>
            <person name="Keightley P.D."/>
        </authorList>
    </citation>
    <scope>NUCLEOTIDE SEQUENCE</scope>
    <source>
        <strain evidence="3">CCAP 11/70</strain>
    </source>
</reference>
<evidence type="ECO:0000259" key="2">
    <source>
        <dbReference type="Pfam" id="PF17032"/>
    </source>
</evidence>
<keyword evidence="4" id="KW-1185">Reference proteome</keyword>